<keyword evidence="2" id="KW-1185">Reference proteome</keyword>
<accession>A0ABS7MCX5</accession>
<dbReference type="EMBL" id="JAILXK010000001">
    <property type="protein sequence ID" value="MBY4636880.1"/>
    <property type="molecule type" value="Genomic_DNA"/>
</dbReference>
<gene>
    <name evidence="1" type="ORF">K5P26_06975</name>
</gene>
<sequence length="52" mass="5744">MRVNMAAGGRPAELFEDMIDLWIEIFATFDNFVVETQTEASAEPPSAPAEVE</sequence>
<name>A0ABS7MCX5_9SPHN</name>
<protein>
    <submittedName>
        <fullName evidence="1">Uncharacterized protein</fullName>
    </submittedName>
</protein>
<evidence type="ECO:0000313" key="1">
    <source>
        <dbReference type="EMBL" id="MBY4636880.1"/>
    </source>
</evidence>
<evidence type="ECO:0000313" key="2">
    <source>
        <dbReference type="Proteomes" id="UP001166571"/>
    </source>
</evidence>
<proteinExistence type="predicted"/>
<reference evidence="1" key="1">
    <citation type="submission" date="2021-08" db="EMBL/GenBank/DDBJ databases">
        <title>Sphingopyxis panaciterrulae sp. nov., isolated from the surface water of the Yellow Sea.</title>
        <authorList>
            <person name="Gao Z."/>
            <person name="Zhang D."/>
            <person name="Zhang A."/>
        </authorList>
    </citation>
    <scope>NUCLEOTIDE SEQUENCE</scope>
    <source>
        <strain evidence="1">XHP0097</strain>
    </source>
</reference>
<organism evidence="1 2">
    <name type="scientific">Sphingopyxis jiangsuensis</name>
    <dbReference type="NCBI Taxonomy" id="2871171"/>
    <lineage>
        <taxon>Bacteria</taxon>
        <taxon>Pseudomonadati</taxon>
        <taxon>Pseudomonadota</taxon>
        <taxon>Alphaproteobacteria</taxon>
        <taxon>Sphingomonadales</taxon>
        <taxon>Sphingomonadaceae</taxon>
        <taxon>Sphingopyxis</taxon>
    </lineage>
</organism>
<comment type="caution">
    <text evidence="1">The sequence shown here is derived from an EMBL/GenBank/DDBJ whole genome shotgun (WGS) entry which is preliminary data.</text>
</comment>
<dbReference type="Proteomes" id="UP001166571">
    <property type="component" value="Unassembled WGS sequence"/>
</dbReference>
<dbReference type="RefSeq" id="WP_201927351.1">
    <property type="nucleotide sequence ID" value="NZ_JAILXK010000001.1"/>
</dbReference>